<dbReference type="CDD" id="cd09274">
    <property type="entry name" value="RNase_HI_RT_Ty3"/>
    <property type="match status" value="1"/>
</dbReference>
<dbReference type="InterPro" id="IPR012337">
    <property type="entry name" value="RNaseH-like_sf"/>
</dbReference>
<feature type="region of interest" description="Disordered" evidence="7">
    <location>
        <begin position="51"/>
        <end position="82"/>
    </location>
</feature>
<reference evidence="9" key="1">
    <citation type="submission" date="2020-09" db="EMBL/GenBank/DDBJ databases">
        <title>Genome-Enabled Discovery of Anthraquinone Biosynthesis in Senna tora.</title>
        <authorList>
            <person name="Kang S.-H."/>
            <person name="Pandey R.P."/>
            <person name="Lee C.-M."/>
            <person name="Sim J.-S."/>
            <person name="Jeong J.-T."/>
            <person name="Choi B.-S."/>
            <person name="Jung M."/>
            <person name="Ginzburg D."/>
            <person name="Zhao K."/>
            <person name="Won S.Y."/>
            <person name="Oh T.-J."/>
            <person name="Yu Y."/>
            <person name="Kim N.-H."/>
            <person name="Lee O.R."/>
            <person name="Lee T.-H."/>
            <person name="Bashyal P."/>
            <person name="Kim T.-S."/>
            <person name="Lee W.-H."/>
            <person name="Kawkins C."/>
            <person name="Kim C.-K."/>
            <person name="Kim J.S."/>
            <person name="Ahn B.O."/>
            <person name="Rhee S.Y."/>
            <person name="Sohng J.K."/>
        </authorList>
    </citation>
    <scope>NUCLEOTIDE SEQUENCE</scope>
    <source>
        <tissue evidence="9">Leaf</tissue>
    </source>
</reference>
<dbReference type="GO" id="GO:0015074">
    <property type="term" value="P:DNA integration"/>
    <property type="evidence" value="ECO:0007669"/>
    <property type="project" value="InterPro"/>
</dbReference>
<dbReference type="Pfam" id="PF03732">
    <property type="entry name" value="Retrotrans_gag"/>
    <property type="match status" value="1"/>
</dbReference>
<gene>
    <name evidence="9" type="ORF">G2W53_033825</name>
</gene>
<dbReference type="PROSITE" id="PS50994">
    <property type="entry name" value="INTEGRASE"/>
    <property type="match status" value="1"/>
</dbReference>
<evidence type="ECO:0000256" key="4">
    <source>
        <dbReference type="ARBA" id="ARBA00022759"/>
    </source>
</evidence>
<dbReference type="AlphaFoldDB" id="A0A834TA43"/>
<comment type="caution">
    <text evidence="9">The sequence shown here is derived from an EMBL/GenBank/DDBJ whole genome shotgun (WGS) entry which is preliminary data.</text>
</comment>
<name>A0A834TA43_9FABA</name>
<dbReference type="Pfam" id="PF08284">
    <property type="entry name" value="RVP_2"/>
    <property type="match status" value="1"/>
</dbReference>
<dbReference type="InterPro" id="IPR021109">
    <property type="entry name" value="Peptidase_aspartic_dom_sf"/>
</dbReference>
<accession>A0A834TA43</accession>
<dbReference type="GO" id="GO:0004519">
    <property type="term" value="F:endonuclease activity"/>
    <property type="evidence" value="ECO:0007669"/>
    <property type="project" value="UniProtKB-KW"/>
</dbReference>
<dbReference type="InterPro" id="IPR041373">
    <property type="entry name" value="RT_RNaseH"/>
</dbReference>
<dbReference type="SUPFAM" id="SSF50630">
    <property type="entry name" value="Acid proteases"/>
    <property type="match status" value="1"/>
</dbReference>
<evidence type="ECO:0000256" key="5">
    <source>
        <dbReference type="ARBA" id="ARBA00022801"/>
    </source>
</evidence>
<keyword evidence="10" id="KW-1185">Reference proteome</keyword>
<evidence type="ECO:0000256" key="6">
    <source>
        <dbReference type="ARBA" id="ARBA00022918"/>
    </source>
</evidence>
<keyword evidence="4" id="KW-0255">Endonuclease</keyword>
<sequence>MADGTRGYIELKAITTELQKNQEEVQGTLKGMQESMENLQVMMNKLVSQQVNQNGSNGSSSGSQMHGHSEGSTTQGNGGKTMKFEIPHFSGGDVEYWIFKVEEFFAIYATPKAEWTQLASVHMEGVAYAWYMWSKKNGLFSDWESFLVALRLRFGDSLYNDPRQALKELKQEGTVEEYQGQFETIANKATALQEEWLISFFIGGLKDYLKYEVKLSKPTSYYEAVSMAKMLEEREQKMELTGRSTQTKSHSLPGGKTYSSSLSGNYSSYNTPSKSYSTGGVNNKGAVNSGQNQGSNTVVSQASISNKTLPYKRFTAAELKERRRLGLCYYCPEKYSRTHKCQPTYCLLLGCEEMEEFMHYDVEGELKLLQSEVESQETVEATPEISFNALEGQFHPSTLRVTGRYREQPVHILIDNGSTHNFVKSSVAEKLGLPLEEIKPFRVQTGSGAYLECKNLCADMELIIQNHVFMVDLFVLDLKGSDVVLGVQWLAGLGDIVINHKELRMSFQWGDGNVKIQGESLLIPEPINGKGIKRLAIENTLTCLFSLQKVVELEGGKGAELPGKISQLLNQYSVVFEEPKQLPPAREIDHKIGLLPGTKPVSIRPYRYPYFQKAEIERLVEEMLQGGIIRDNHSASIPEWTPLAYFSKKLTKRLSLASAYVRELYAITQAVMKWRHYLLGRRFTIKTDHKSLKELMYQVVQTPEQQFYLSKLLGFDFEIIYRIGRTNLVADALSRREEFNAREPAQGDFHSFTQVRHAIFPEIREANITDEELMKLHQQYNDKQLPTTFTVKDGIMLYEGRIFIPASAKLKNMIFTTFHDSVMGGHSGVTKTYKAIAEIFWWRRLRKEVQEYVSKCSTCQQVKYSTDKKQGLLQPIPVADQPWQELTMDFIVSLPNSHGYTAIMVVVDRFTKVAHLGALKPGFTAATVADLFISVVVKLHEFPRSIISDRDAIFLSKFWRQFMTSNGTSLHYSTSYHPESDGQTEEVNRCIEQYLRAFTFDNPKKWKEFFTLG</sequence>
<dbReference type="Proteomes" id="UP000634136">
    <property type="component" value="Unassembled WGS sequence"/>
</dbReference>
<dbReference type="InterPro" id="IPR050951">
    <property type="entry name" value="Retrovirus_Pol_polyprotein"/>
</dbReference>
<dbReference type="OrthoDB" id="1434035at2759"/>
<evidence type="ECO:0000256" key="7">
    <source>
        <dbReference type="SAM" id="MobiDB-lite"/>
    </source>
</evidence>
<dbReference type="InterPro" id="IPR043502">
    <property type="entry name" value="DNA/RNA_pol_sf"/>
</dbReference>
<feature type="domain" description="Integrase catalytic" evidence="8">
    <location>
        <begin position="878"/>
        <end position="1013"/>
    </location>
</feature>
<dbReference type="Gene3D" id="2.40.70.10">
    <property type="entry name" value="Acid Proteases"/>
    <property type="match status" value="1"/>
</dbReference>
<evidence type="ECO:0000256" key="1">
    <source>
        <dbReference type="ARBA" id="ARBA00022679"/>
    </source>
</evidence>
<organism evidence="9 10">
    <name type="scientific">Senna tora</name>
    <dbReference type="NCBI Taxonomy" id="362788"/>
    <lineage>
        <taxon>Eukaryota</taxon>
        <taxon>Viridiplantae</taxon>
        <taxon>Streptophyta</taxon>
        <taxon>Embryophyta</taxon>
        <taxon>Tracheophyta</taxon>
        <taxon>Spermatophyta</taxon>
        <taxon>Magnoliopsida</taxon>
        <taxon>eudicotyledons</taxon>
        <taxon>Gunneridae</taxon>
        <taxon>Pentapetalae</taxon>
        <taxon>rosids</taxon>
        <taxon>fabids</taxon>
        <taxon>Fabales</taxon>
        <taxon>Fabaceae</taxon>
        <taxon>Caesalpinioideae</taxon>
        <taxon>Cassia clade</taxon>
        <taxon>Senna</taxon>
    </lineage>
</organism>
<dbReference type="Gene3D" id="3.10.10.10">
    <property type="entry name" value="HIV Type 1 Reverse Transcriptase, subunit A, domain 1"/>
    <property type="match status" value="1"/>
</dbReference>
<dbReference type="InterPro" id="IPR041588">
    <property type="entry name" value="Integrase_H2C2"/>
</dbReference>
<feature type="compositionally biased region" description="Low complexity" evidence="7">
    <location>
        <begin position="51"/>
        <end position="64"/>
    </location>
</feature>
<evidence type="ECO:0000256" key="2">
    <source>
        <dbReference type="ARBA" id="ARBA00022695"/>
    </source>
</evidence>
<dbReference type="Gene3D" id="3.30.420.10">
    <property type="entry name" value="Ribonuclease H-like superfamily/Ribonuclease H"/>
    <property type="match status" value="1"/>
</dbReference>
<dbReference type="EMBL" id="JAAIUW010000010">
    <property type="protein sequence ID" value="KAF7812849.1"/>
    <property type="molecule type" value="Genomic_DNA"/>
</dbReference>
<dbReference type="InterPro" id="IPR005162">
    <property type="entry name" value="Retrotrans_gag_dom"/>
</dbReference>
<keyword evidence="5" id="KW-0378">Hydrolase</keyword>
<dbReference type="GO" id="GO:0016787">
    <property type="term" value="F:hydrolase activity"/>
    <property type="evidence" value="ECO:0007669"/>
    <property type="project" value="UniProtKB-KW"/>
</dbReference>
<evidence type="ECO:0000313" key="9">
    <source>
        <dbReference type="EMBL" id="KAF7812849.1"/>
    </source>
</evidence>
<proteinExistence type="predicted"/>
<dbReference type="Gene3D" id="1.10.340.70">
    <property type="match status" value="1"/>
</dbReference>
<keyword evidence="1" id="KW-0808">Transferase</keyword>
<keyword evidence="2" id="KW-0548">Nucleotidyltransferase</keyword>
<evidence type="ECO:0000256" key="3">
    <source>
        <dbReference type="ARBA" id="ARBA00022722"/>
    </source>
</evidence>
<evidence type="ECO:0000259" key="8">
    <source>
        <dbReference type="PROSITE" id="PS50994"/>
    </source>
</evidence>
<evidence type="ECO:0000313" key="10">
    <source>
        <dbReference type="Proteomes" id="UP000634136"/>
    </source>
</evidence>
<dbReference type="GO" id="GO:0003964">
    <property type="term" value="F:RNA-directed DNA polymerase activity"/>
    <property type="evidence" value="ECO:0007669"/>
    <property type="project" value="UniProtKB-KW"/>
</dbReference>
<dbReference type="GO" id="GO:0003676">
    <property type="term" value="F:nucleic acid binding"/>
    <property type="evidence" value="ECO:0007669"/>
    <property type="project" value="InterPro"/>
</dbReference>
<dbReference type="CDD" id="cd00303">
    <property type="entry name" value="retropepsin_like"/>
    <property type="match status" value="1"/>
</dbReference>
<feature type="region of interest" description="Disordered" evidence="7">
    <location>
        <begin position="237"/>
        <end position="259"/>
    </location>
</feature>
<dbReference type="InterPro" id="IPR036397">
    <property type="entry name" value="RNaseH_sf"/>
</dbReference>
<keyword evidence="3" id="KW-0540">Nuclease</keyword>
<dbReference type="SUPFAM" id="SSF56672">
    <property type="entry name" value="DNA/RNA polymerases"/>
    <property type="match status" value="2"/>
</dbReference>
<dbReference type="InterPro" id="IPR001584">
    <property type="entry name" value="Integrase_cat-core"/>
</dbReference>
<dbReference type="SUPFAM" id="SSF53098">
    <property type="entry name" value="Ribonuclease H-like"/>
    <property type="match status" value="1"/>
</dbReference>
<protein>
    <submittedName>
        <fullName evidence="9">Ty3/gypsy retrotransposon protein</fullName>
    </submittedName>
</protein>
<dbReference type="Pfam" id="PF17917">
    <property type="entry name" value="RT_RNaseH"/>
    <property type="match status" value="1"/>
</dbReference>
<dbReference type="PANTHER" id="PTHR37984">
    <property type="entry name" value="PROTEIN CBG26694"/>
    <property type="match status" value="1"/>
</dbReference>
<keyword evidence="6" id="KW-0695">RNA-directed DNA polymerase</keyword>
<dbReference type="PANTHER" id="PTHR37984:SF5">
    <property type="entry name" value="PROTEIN NYNRIN-LIKE"/>
    <property type="match status" value="1"/>
</dbReference>
<dbReference type="Pfam" id="PF17921">
    <property type="entry name" value="Integrase_H2C2"/>
    <property type="match status" value="1"/>
</dbReference>